<feature type="region of interest" description="Disordered" evidence="6">
    <location>
        <begin position="228"/>
        <end position="260"/>
    </location>
</feature>
<evidence type="ECO:0000259" key="7">
    <source>
        <dbReference type="PROSITE" id="PS50089"/>
    </source>
</evidence>
<dbReference type="InterPro" id="IPR045109">
    <property type="entry name" value="LSDs-like"/>
</dbReference>
<feature type="domain" description="RING-type" evidence="7">
    <location>
        <begin position="109"/>
        <end position="158"/>
    </location>
</feature>
<dbReference type="OrthoDB" id="1934855at2759"/>
<evidence type="ECO:0000256" key="5">
    <source>
        <dbReference type="PROSITE-ProRule" id="PRU00175"/>
    </source>
</evidence>
<reference evidence="9" key="1">
    <citation type="journal article" date="2019" name="Nat. Commun.">
        <title>The genome of broomcorn millet.</title>
        <authorList>
            <person name="Zou C."/>
            <person name="Miki D."/>
            <person name="Li D."/>
            <person name="Tang Q."/>
            <person name="Xiao L."/>
            <person name="Rajput S."/>
            <person name="Deng P."/>
            <person name="Jia W."/>
            <person name="Huang R."/>
            <person name="Zhang M."/>
            <person name="Sun Y."/>
            <person name="Hu J."/>
            <person name="Fu X."/>
            <person name="Schnable P.S."/>
            <person name="Li F."/>
            <person name="Zhang H."/>
            <person name="Feng B."/>
            <person name="Zhu X."/>
            <person name="Liu R."/>
            <person name="Schnable J.C."/>
            <person name="Zhu J.-K."/>
            <person name="Zhang H."/>
        </authorList>
    </citation>
    <scope>NUCLEOTIDE SEQUENCE [LARGE SCALE GENOMIC DNA]</scope>
</reference>
<dbReference type="AlphaFoldDB" id="A0A3L6R643"/>
<dbReference type="STRING" id="4540.A0A3L6R643"/>
<evidence type="ECO:0000256" key="2">
    <source>
        <dbReference type="ARBA" id="ARBA00006801"/>
    </source>
</evidence>
<dbReference type="Gene3D" id="2.60.120.650">
    <property type="entry name" value="Cupin"/>
    <property type="match status" value="1"/>
</dbReference>
<protein>
    <recommendedName>
        <fullName evidence="7">RING-type domain-containing protein</fullName>
    </recommendedName>
</protein>
<name>A0A3L6R643_PANMI</name>
<evidence type="ECO:0000256" key="1">
    <source>
        <dbReference type="ARBA" id="ARBA00004123"/>
    </source>
</evidence>
<keyword evidence="9" id="KW-1185">Reference proteome</keyword>
<sequence>MASMSMTSSSENGNEDTLEASIKENAAQGTEEISGTKRERRGDPVADPSSLVPRTSRFRERPIVPAVQEHQVDRSVHTREYSFEIPDELVWQNLLDGAVLIGRKESNMCHQCQRNDNGRVVRCQGCTSYKRRYCVKCIKRWYPHLSEDDFVERCPFCRHNCNWVAECEVEVPLATCGSDEWIFCDNCRTSIVDFHRSCNKCSYDLCLRCCGELRRGLIPAGGVNSEKVTSLPDGGHKEDLHRASVASQEPSDGHDGMSSESVAAAGSMPVLRRWREHWLKGQPVIVRDTLALTSELSWEPMVMWRALREKRDKDKDERLSVMALECLTWCEVDVNIHMFFAGHSRGLVGPEDLPLLLKLKDWPPNSKFGERLPRHGAEFMSALPFRDYTDPESGPLNLAVKLPSDVNKPDLGPKTYIAYGVAQELEIGDSSL</sequence>
<comment type="subcellular location">
    <subcellularLocation>
        <location evidence="1">Nucleus</location>
    </subcellularLocation>
</comment>
<dbReference type="PANTHER" id="PTHR12549">
    <property type="entry name" value="JMJC DOMAIN-CONTAINING HISTONE DEMETHYLATION PROTEIN"/>
    <property type="match status" value="1"/>
</dbReference>
<dbReference type="EMBL" id="PQIB02000009">
    <property type="protein sequence ID" value="RLM97987.1"/>
    <property type="molecule type" value="Genomic_DNA"/>
</dbReference>
<feature type="compositionally biased region" description="Polar residues" evidence="6">
    <location>
        <begin position="1"/>
        <end position="12"/>
    </location>
</feature>
<feature type="region of interest" description="Disordered" evidence="6">
    <location>
        <begin position="1"/>
        <end position="63"/>
    </location>
</feature>
<evidence type="ECO:0000256" key="6">
    <source>
        <dbReference type="SAM" id="MobiDB-lite"/>
    </source>
</evidence>
<evidence type="ECO:0000256" key="3">
    <source>
        <dbReference type="ARBA" id="ARBA00022723"/>
    </source>
</evidence>
<comment type="similarity">
    <text evidence="2">Belongs to the JARID1 histone demethylase family.</text>
</comment>
<dbReference type="PANTHER" id="PTHR12549:SF11">
    <property type="entry name" value="LYSINE-SPECIFIC DEMETHYLASE JMJ25"/>
    <property type="match status" value="1"/>
</dbReference>
<evidence type="ECO:0000313" key="9">
    <source>
        <dbReference type="Proteomes" id="UP000275267"/>
    </source>
</evidence>
<organism evidence="8 9">
    <name type="scientific">Panicum miliaceum</name>
    <name type="common">Proso millet</name>
    <name type="synonym">Broomcorn millet</name>
    <dbReference type="NCBI Taxonomy" id="4540"/>
    <lineage>
        <taxon>Eukaryota</taxon>
        <taxon>Viridiplantae</taxon>
        <taxon>Streptophyta</taxon>
        <taxon>Embryophyta</taxon>
        <taxon>Tracheophyta</taxon>
        <taxon>Spermatophyta</taxon>
        <taxon>Magnoliopsida</taxon>
        <taxon>Liliopsida</taxon>
        <taxon>Poales</taxon>
        <taxon>Poaceae</taxon>
        <taxon>PACMAD clade</taxon>
        <taxon>Panicoideae</taxon>
        <taxon>Panicodae</taxon>
        <taxon>Paniceae</taxon>
        <taxon>Panicinae</taxon>
        <taxon>Panicum</taxon>
        <taxon>Panicum sect. Panicum</taxon>
    </lineage>
</organism>
<comment type="caution">
    <text evidence="8">The sequence shown here is derived from an EMBL/GenBank/DDBJ whole genome shotgun (WGS) entry which is preliminary data.</text>
</comment>
<dbReference type="Proteomes" id="UP000275267">
    <property type="component" value="Unassembled WGS sequence"/>
</dbReference>
<accession>A0A3L6R643</accession>
<keyword evidence="5" id="KW-0863">Zinc-finger</keyword>
<dbReference type="GO" id="GO:0000785">
    <property type="term" value="C:chromatin"/>
    <property type="evidence" value="ECO:0007669"/>
    <property type="project" value="TreeGrafter"/>
</dbReference>
<feature type="compositionally biased region" description="Basic and acidic residues" evidence="6">
    <location>
        <begin position="34"/>
        <end position="44"/>
    </location>
</feature>
<gene>
    <name evidence="8" type="ORF">C2845_PM06G04740</name>
</gene>
<dbReference type="GO" id="GO:0008270">
    <property type="term" value="F:zinc ion binding"/>
    <property type="evidence" value="ECO:0007669"/>
    <property type="project" value="UniProtKB-KW"/>
</dbReference>
<dbReference type="GO" id="GO:0003712">
    <property type="term" value="F:transcription coregulator activity"/>
    <property type="evidence" value="ECO:0007669"/>
    <property type="project" value="TreeGrafter"/>
</dbReference>
<dbReference type="GO" id="GO:0000118">
    <property type="term" value="C:histone deacetylase complex"/>
    <property type="evidence" value="ECO:0007669"/>
    <property type="project" value="TreeGrafter"/>
</dbReference>
<dbReference type="InterPro" id="IPR001841">
    <property type="entry name" value="Znf_RING"/>
</dbReference>
<dbReference type="PROSITE" id="PS50089">
    <property type="entry name" value="ZF_RING_2"/>
    <property type="match status" value="1"/>
</dbReference>
<keyword evidence="3" id="KW-0479">Metal-binding</keyword>
<dbReference type="GO" id="GO:0031490">
    <property type="term" value="F:chromatin DNA binding"/>
    <property type="evidence" value="ECO:0007669"/>
    <property type="project" value="TreeGrafter"/>
</dbReference>
<dbReference type="GO" id="GO:0032454">
    <property type="term" value="F:histone H3K9 demethylase activity"/>
    <property type="evidence" value="ECO:0007669"/>
    <property type="project" value="InterPro"/>
</dbReference>
<evidence type="ECO:0000256" key="4">
    <source>
        <dbReference type="ARBA" id="ARBA00023242"/>
    </source>
</evidence>
<keyword evidence="4" id="KW-0539">Nucleus</keyword>
<keyword evidence="5" id="KW-0862">Zinc</keyword>
<proteinExistence type="inferred from homology"/>
<evidence type="ECO:0000313" key="8">
    <source>
        <dbReference type="EMBL" id="RLM97987.1"/>
    </source>
</evidence>
<dbReference type="GO" id="GO:0006357">
    <property type="term" value="P:regulation of transcription by RNA polymerase II"/>
    <property type="evidence" value="ECO:0007669"/>
    <property type="project" value="TreeGrafter"/>
</dbReference>